<keyword evidence="4" id="KW-0285">Flavoprotein</keyword>
<evidence type="ECO:0000256" key="11">
    <source>
        <dbReference type="ARBA" id="ARBA00049494"/>
    </source>
</evidence>
<comment type="caution">
    <text evidence="13">The sequence shown here is derived from an EMBL/GenBank/DDBJ whole genome shotgun (WGS) entry which is preliminary data.</text>
</comment>
<evidence type="ECO:0000256" key="7">
    <source>
        <dbReference type="ARBA" id="ARBA00022695"/>
    </source>
</evidence>
<comment type="catalytic activity">
    <reaction evidence="11">
        <text>FMN + ATP + H(+) = FAD + diphosphate</text>
        <dbReference type="Rhea" id="RHEA:17237"/>
        <dbReference type="ChEBI" id="CHEBI:15378"/>
        <dbReference type="ChEBI" id="CHEBI:30616"/>
        <dbReference type="ChEBI" id="CHEBI:33019"/>
        <dbReference type="ChEBI" id="CHEBI:57692"/>
        <dbReference type="ChEBI" id="CHEBI:58210"/>
        <dbReference type="EC" id="2.7.7.2"/>
    </reaction>
</comment>
<dbReference type="Gene3D" id="3.40.50.620">
    <property type="entry name" value="HUPs"/>
    <property type="match status" value="1"/>
</dbReference>
<keyword evidence="9" id="KW-0274">FAD</keyword>
<protein>
    <recommendedName>
        <fullName evidence="3">FAD synthase</fullName>
        <ecNumber evidence="3">2.7.7.2</ecNumber>
    </recommendedName>
</protein>
<dbReference type="Proteomes" id="UP001210380">
    <property type="component" value="Unassembled WGS sequence"/>
</dbReference>
<evidence type="ECO:0000256" key="1">
    <source>
        <dbReference type="ARBA" id="ARBA00004726"/>
    </source>
</evidence>
<dbReference type="CDD" id="cd02064">
    <property type="entry name" value="FAD_synthetase_N"/>
    <property type="match status" value="1"/>
</dbReference>
<proteinExistence type="inferred from homology"/>
<evidence type="ECO:0000256" key="10">
    <source>
        <dbReference type="ARBA" id="ARBA00022840"/>
    </source>
</evidence>
<dbReference type="InterPro" id="IPR023468">
    <property type="entry name" value="Riboflavin_kinase"/>
</dbReference>
<dbReference type="PANTHER" id="PTHR22749:SF6">
    <property type="entry name" value="RIBOFLAVIN KINASE"/>
    <property type="match status" value="1"/>
</dbReference>
<evidence type="ECO:0000259" key="12">
    <source>
        <dbReference type="Pfam" id="PF06574"/>
    </source>
</evidence>
<dbReference type="EMBL" id="JAQGLA010000012">
    <property type="protein sequence ID" value="MDA3626040.1"/>
    <property type="molecule type" value="Genomic_DNA"/>
</dbReference>
<evidence type="ECO:0000256" key="6">
    <source>
        <dbReference type="ARBA" id="ARBA00022679"/>
    </source>
</evidence>
<dbReference type="SUPFAM" id="SSF52374">
    <property type="entry name" value="Nucleotidylyl transferase"/>
    <property type="match status" value="1"/>
</dbReference>
<keyword evidence="6" id="KW-0808">Transferase</keyword>
<comment type="pathway">
    <text evidence="1">Cofactor biosynthesis; FAD biosynthesis; FAD from FMN: step 1/1.</text>
</comment>
<sequence length="261" mass="27117">MTAATTSRARLWRGLGDIPAGRGPCVTTLGVFDGVHRGHAHLIGHAVRRGRALGLPAVMVTFDPHPARVVGAPRDTAALTTVEWRAELACDLGVDAVLVLPFTRGFAQLPPASFVEQVLASGLRTAAVVVGANFTFGHRGSGTTATLHELGADHGFTAHEVPLVQAGEAPHSSTRIRECLRRGDVRAAARALGRPHRIDGHVSGGMLRAAAGTAIPAEGRYSARTGNGQAVDVEVRAGEHVALPGMPSGPASIEFLARLSC</sequence>
<dbReference type="RefSeq" id="WP_270948617.1">
    <property type="nucleotide sequence ID" value="NZ_JAQGLA010000012.1"/>
</dbReference>
<evidence type="ECO:0000256" key="9">
    <source>
        <dbReference type="ARBA" id="ARBA00022827"/>
    </source>
</evidence>
<organism evidence="13 14">
    <name type="scientific">Saccharopolyspora oryzae</name>
    <dbReference type="NCBI Taxonomy" id="2997343"/>
    <lineage>
        <taxon>Bacteria</taxon>
        <taxon>Bacillati</taxon>
        <taxon>Actinomycetota</taxon>
        <taxon>Actinomycetes</taxon>
        <taxon>Pseudonocardiales</taxon>
        <taxon>Pseudonocardiaceae</taxon>
        <taxon>Saccharopolyspora</taxon>
    </lineage>
</organism>
<dbReference type="InterPro" id="IPR015864">
    <property type="entry name" value="FAD_synthase"/>
</dbReference>
<evidence type="ECO:0000313" key="14">
    <source>
        <dbReference type="Proteomes" id="UP001210380"/>
    </source>
</evidence>
<accession>A0ABT4UWF5</accession>
<dbReference type="EC" id="2.7.7.2" evidence="3"/>
<gene>
    <name evidence="13" type="ORF">OU415_11390</name>
</gene>
<evidence type="ECO:0000256" key="4">
    <source>
        <dbReference type="ARBA" id="ARBA00022630"/>
    </source>
</evidence>
<dbReference type="PANTHER" id="PTHR22749">
    <property type="entry name" value="RIBOFLAVIN KINASE/FMN ADENYLYLTRANSFERASE"/>
    <property type="match status" value="1"/>
</dbReference>
<keyword evidence="14" id="KW-1185">Reference proteome</keyword>
<evidence type="ECO:0000256" key="3">
    <source>
        <dbReference type="ARBA" id="ARBA00012393"/>
    </source>
</evidence>
<comment type="similarity">
    <text evidence="2">Belongs to the RibF family.</text>
</comment>
<dbReference type="InterPro" id="IPR014729">
    <property type="entry name" value="Rossmann-like_a/b/a_fold"/>
</dbReference>
<evidence type="ECO:0000313" key="13">
    <source>
        <dbReference type="EMBL" id="MDA3626040.1"/>
    </source>
</evidence>
<evidence type="ECO:0000256" key="8">
    <source>
        <dbReference type="ARBA" id="ARBA00022741"/>
    </source>
</evidence>
<evidence type="ECO:0000256" key="5">
    <source>
        <dbReference type="ARBA" id="ARBA00022643"/>
    </source>
</evidence>
<name>A0ABT4UWF5_9PSEU</name>
<keyword evidence="5" id="KW-0288">FMN</keyword>
<feature type="domain" description="FAD synthetase" evidence="12">
    <location>
        <begin position="24"/>
        <end position="175"/>
    </location>
</feature>
<keyword evidence="8" id="KW-0547">Nucleotide-binding</keyword>
<keyword evidence="10" id="KW-0067">ATP-binding</keyword>
<keyword evidence="7" id="KW-0548">Nucleotidyltransferase</keyword>
<dbReference type="Pfam" id="PF06574">
    <property type="entry name" value="FAD_syn"/>
    <property type="match status" value="1"/>
</dbReference>
<reference evidence="13 14" key="1">
    <citation type="submission" date="2022-11" db="EMBL/GenBank/DDBJ databases">
        <title>Draft genome sequence of Saccharopolyspora sp. WRP15-2 isolated from rhizosphere soils of wild rice in Thailand.</title>
        <authorList>
            <person name="Duangmal K."/>
            <person name="Kammanee S."/>
            <person name="Muangham S."/>
        </authorList>
    </citation>
    <scope>NUCLEOTIDE SEQUENCE [LARGE SCALE GENOMIC DNA]</scope>
    <source>
        <strain evidence="13 14">WRP15-2</strain>
    </source>
</reference>
<evidence type="ECO:0000256" key="2">
    <source>
        <dbReference type="ARBA" id="ARBA00010214"/>
    </source>
</evidence>